<dbReference type="PATRIC" id="fig|1131731.3.peg.4167"/>
<keyword evidence="2" id="KW-1185">Reference proteome</keyword>
<dbReference type="EMBL" id="AJLR01000152">
    <property type="protein sequence ID" value="EKN62819.1"/>
    <property type="molecule type" value="Genomic_DNA"/>
</dbReference>
<evidence type="ECO:0000313" key="2">
    <source>
        <dbReference type="Proteomes" id="UP000006315"/>
    </source>
</evidence>
<organism evidence="1 2">
    <name type="scientific">Schinkia azotoformans LMG 9581</name>
    <dbReference type="NCBI Taxonomy" id="1131731"/>
    <lineage>
        <taxon>Bacteria</taxon>
        <taxon>Bacillati</taxon>
        <taxon>Bacillota</taxon>
        <taxon>Bacilli</taxon>
        <taxon>Bacillales</taxon>
        <taxon>Bacillaceae</taxon>
        <taxon>Calidifontibacillus/Schinkia group</taxon>
        <taxon>Schinkia</taxon>
    </lineage>
</organism>
<evidence type="ECO:0000313" key="1">
    <source>
        <dbReference type="EMBL" id="EKN62819.1"/>
    </source>
</evidence>
<dbReference type="AlphaFoldDB" id="K6D3H7"/>
<accession>K6D3H7</accession>
<name>K6D3H7_SCHAZ</name>
<reference evidence="1 2" key="1">
    <citation type="journal article" date="2012" name="Front. Microbiol.">
        <title>Redundancy and modularity in membrane-associated dissimilatory nitrate reduction in Bacillus.</title>
        <authorList>
            <person name="Heylen K."/>
            <person name="Keltjens J."/>
        </authorList>
    </citation>
    <scope>NUCLEOTIDE SEQUENCE [LARGE SCALE GENOMIC DNA]</scope>
    <source>
        <strain evidence="1 2">LMG 9581</strain>
    </source>
</reference>
<dbReference type="Proteomes" id="UP000006315">
    <property type="component" value="Unassembled WGS sequence"/>
</dbReference>
<sequence length="84" mass="9528">MRNETHFIRSPQTLSKHGLYIFISEQVVLCLKVNRDKGIVRIFLLLSHGVRHGGGNYGPFMGAKQKAGYHGDTQPFVLICIRFN</sequence>
<proteinExistence type="predicted"/>
<comment type="caution">
    <text evidence="1">The sequence shown here is derived from an EMBL/GenBank/DDBJ whole genome shotgun (WGS) entry which is preliminary data.</text>
</comment>
<gene>
    <name evidence="1" type="ORF">BAZO_20418</name>
</gene>
<protein>
    <submittedName>
        <fullName evidence="1">Uncharacterized protein</fullName>
    </submittedName>
</protein>